<keyword evidence="3" id="KW-1133">Transmembrane helix</keyword>
<keyword evidence="5" id="KW-1185">Reference proteome</keyword>
<comment type="caution">
    <text evidence="4">The sequence shown here is derived from an EMBL/GenBank/DDBJ whole genome shotgun (WGS) entry which is preliminary data.</text>
</comment>
<feature type="coiled-coil region" evidence="1">
    <location>
        <begin position="236"/>
        <end position="263"/>
    </location>
</feature>
<feature type="transmembrane region" description="Helical" evidence="3">
    <location>
        <begin position="433"/>
        <end position="452"/>
    </location>
</feature>
<reference evidence="4" key="1">
    <citation type="submission" date="2024-05" db="EMBL/GenBank/DDBJ databases">
        <title>Whole genome shotgun sequence of Streptomyces hydrogenans NBRC 13475.</title>
        <authorList>
            <person name="Komaki H."/>
            <person name="Tamura T."/>
        </authorList>
    </citation>
    <scope>NUCLEOTIDE SEQUENCE</scope>
    <source>
        <strain evidence="4">NBRC 13475</strain>
    </source>
</reference>
<proteinExistence type="predicted"/>
<name>A0ABQ3PT79_9ACTN</name>
<dbReference type="RefSeq" id="WP_190225042.1">
    <property type="nucleotide sequence ID" value="NZ_BNBS01000083.1"/>
</dbReference>
<keyword evidence="3" id="KW-0472">Membrane</keyword>
<accession>A0ABQ3PT79</accession>
<keyword evidence="1" id="KW-0175">Coiled coil</keyword>
<sequence length="461" mass="50873">MTDRTTLPRETSPAETRAERRRLVESVRARRRLLAERGPFEVADRRRLDREARARDRAEARHGKELQRIHEKQVRHERSLTRSLDGLDGKRESRERKALAVLRRESVERALQGTRLTASQVNGIGNGLVRDLAAQGVRTAADFQRVSWGKAPNGKGGEILYIHRTRGRKVHVNGIGEHRGRPLAEWQRQARARAEARAPQELPADQRHRIAEIIEEERVRLQAELEEVPRTAETARAEARQRYEEEVERLAATEREAADEAARRRAEFDRMAEDLLALQAELGAHVDLFGDLGLRDRHARSRALRPLPAVAVIPAPRTPEPAPRPAVDLTKRDTTPGVRPSLGWLVPICFFGLTAVLGPGDDAAAPLWLRITGRLAALAVLAELLRLWIPRRRWRTASPLPSGTGLLATAVFLGLSSASMFADPEYAAGGAPWALAVGSVVLLVGGAACRAGSGKPGGASD</sequence>
<evidence type="ECO:0000313" key="4">
    <source>
        <dbReference type="EMBL" id="GHI28224.1"/>
    </source>
</evidence>
<feature type="transmembrane region" description="Helical" evidence="3">
    <location>
        <begin position="341"/>
        <end position="359"/>
    </location>
</feature>
<feature type="region of interest" description="Disordered" evidence="2">
    <location>
        <begin position="51"/>
        <end position="91"/>
    </location>
</feature>
<evidence type="ECO:0000256" key="1">
    <source>
        <dbReference type="SAM" id="Coils"/>
    </source>
</evidence>
<feature type="transmembrane region" description="Helical" evidence="3">
    <location>
        <begin position="371"/>
        <end position="389"/>
    </location>
</feature>
<dbReference type="Proteomes" id="UP001052739">
    <property type="component" value="Unassembled WGS sequence"/>
</dbReference>
<feature type="transmembrane region" description="Helical" evidence="3">
    <location>
        <begin position="401"/>
        <end position="421"/>
    </location>
</feature>
<feature type="region of interest" description="Disordered" evidence="2">
    <location>
        <begin position="314"/>
        <end position="333"/>
    </location>
</feature>
<organism evidence="4 5">
    <name type="scientific">Streptomyces hydrogenans</name>
    <dbReference type="NCBI Taxonomy" id="1873719"/>
    <lineage>
        <taxon>Bacteria</taxon>
        <taxon>Bacillati</taxon>
        <taxon>Actinomycetota</taxon>
        <taxon>Actinomycetes</taxon>
        <taxon>Kitasatosporales</taxon>
        <taxon>Streptomycetaceae</taxon>
        <taxon>Streptomyces</taxon>
    </lineage>
</organism>
<gene>
    <name evidence="4" type="ORF">Shyd_95950</name>
</gene>
<keyword evidence="3" id="KW-0812">Transmembrane</keyword>
<evidence type="ECO:0000256" key="3">
    <source>
        <dbReference type="SAM" id="Phobius"/>
    </source>
</evidence>
<protein>
    <submittedName>
        <fullName evidence="4">Uncharacterized protein</fullName>
    </submittedName>
</protein>
<evidence type="ECO:0000313" key="5">
    <source>
        <dbReference type="Proteomes" id="UP001052739"/>
    </source>
</evidence>
<dbReference type="EMBL" id="BNDW01000120">
    <property type="protein sequence ID" value="GHI28224.1"/>
    <property type="molecule type" value="Genomic_DNA"/>
</dbReference>
<evidence type="ECO:0000256" key="2">
    <source>
        <dbReference type="SAM" id="MobiDB-lite"/>
    </source>
</evidence>
<feature type="region of interest" description="Disordered" evidence="2">
    <location>
        <begin position="1"/>
        <end position="21"/>
    </location>
</feature>